<accession>A0A8J9ZCG0</accession>
<evidence type="ECO:0000313" key="3">
    <source>
        <dbReference type="Proteomes" id="UP000838412"/>
    </source>
</evidence>
<dbReference type="OrthoDB" id="6151923at2759"/>
<dbReference type="PANTHER" id="PTHR47403">
    <property type="entry name" value="LOC100145250 PROTEIN"/>
    <property type="match status" value="1"/>
</dbReference>
<dbReference type="InterPro" id="IPR056483">
    <property type="entry name" value="Hisat_C"/>
</dbReference>
<dbReference type="EMBL" id="OV696704">
    <property type="protein sequence ID" value="CAH1251992.1"/>
    <property type="molecule type" value="Genomic_DNA"/>
</dbReference>
<dbReference type="PANTHER" id="PTHR47403:SF6">
    <property type="entry name" value="N-ACETYLTRANSFERASE DOMAIN-CONTAINING PROTEIN"/>
    <property type="match status" value="1"/>
</dbReference>
<dbReference type="SUPFAM" id="SSF55729">
    <property type="entry name" value="Acyl-CoA N-acyltransferases (Nat)"/>
    <property type="match status" value="1"/>
</dbReference>
<name>A0A8J9ZCG0_BRALA</name>
<evidence type="ECO:0000313" key="2">
    <source>
        <dbReference type="EMBL" id="CAH1251992.1"/>
    </source>
</evidence>
<reference evidence="2" key="1">
    <citation type="submission" date="2022-01" db="EMBL/GenBank/DDBJ databases">
        <authorList>
            <person name="Braso-Vives M."/>
        </authorList>
    </citation>
    <scope>NUCLEOTIDE SEQUENCE</scope>
</reference>
<keyword evidence="3" id="KW-1185">Reference proteome</keyword>
<gene>
    <name evidence="2" type="primary">NAT16</name>
    <name evidence="2" type="ORF">BLAG_LOCUS12195</name>
</gene>
<feature type="domain" description="Histidine N-acetyltransferase C-terminal" evidence="1">
    <location>
        <begin position="170"/>
        <end position="285"/>
    </location>
</feature>
<proteinExistence type="predicted"/>
<dbReference type="Pfam" id="PF24066">
    <property type="entry name" value="Hisat_C"/>
    <property type="match status" value="1"/>
</dbReference>
<dbReference type="Proteomes" id="UP000838412">
    <property type="component" value="Chromosome 19"/>
</dbReference>
<evidence type="ECO:0000259" key="1">
    <source>
        <dbReference type="Pfam" id="PF24066"/>
    </source>
</evidence>
<sequence>MGDGGLTVREAKHDDYEAVMKMARPDTFRDGFDYLPARFHQYVDDPDVFIIMAESGDSLVGMFLYMFHDDGEALLGKTGRQNPKYDGGGAFRRVSQSIPMVFKDFLLQRCKPTTLYQSVVEGHRTNLRKYLQYFGLRGKDKCKFHAMYFQSDVSAIQCSLASLSNTTYLPPLTPYQPPDLHRLLPPAFSAAVLVEGRLFVDWEPYKLSQSNMKKFVEAGCYILVDPTEPAAKSLSFGGSYMTPRGRVYHIDIHCKDEALCKAHIINHVKNACSHYRGMITFCIMVIDQALKETVVKYCVENLTLSHLPHDHIYTLYETDLTTMANAALRKKAKY</sequence>
<organism evidence="2 3">
    <name type="scientific">Branchiostoma lanceolatum</name>
    <name type="common">Common lancelet</name>
    <name type="synonym">Amphioxus lanceolatum</name>
    <dbReference type="NCBI Taxonomy" id="7740"/>
    <lineage>
        <taxon>Eukaryota</taxon>
        <taxon>Metazoa</taxon>
        <taxon>Chordata</taxon>
        <taxon>Cephalochordata</taxon>
        <taxon>Leptocardii</taxon>
        <taxon>Amphioxiformes</taxon>
        <taxon>Branchiostomatidae</taxon>
        <taxon>Branchiostoma</taxon>
    </lineage>
</organism>
<dbReference type="AlphaFoldDB" id="A0A8J9ZCG0"/>
<dbReference type="InterPro" id="IPR016181">
    <property type="entry name" value="Acyl_CoA_acyltransferase"/>
</dbReference>
<protein>
    <submittedName>
        <fullName evidence="2">NAT16 protein</fullName>
    </submittedName>
</protein>